<evidence type="ECO:0000256" key="1">
    <source>
        <dbReference type="ARBA" id="ARBA00022603"/>
    </source>
</evidence>
<dbReference type="InterPro" id="IPR041698">
    <property type="entry name" value="Methyltransf_25"/>
</dbReference>
<dbReference type="RefSeq" id="WP_200505997.1">
    <property type="nucleotide sequence ID" value="NZ_JAEHFX010000004.1"/>
</dbReference>
<sequence>MNPYQTTFETWNKVALAYQEKFMELDLYNDTYDAFCELIQQPRARIFEIGCGPGNITKYLLAQRPDFRIEAIDVAPNMLELARTNNPAAIFKQLDCREIDTISGTFDGVVCGFAMPYLSQPDCAKLVKDCAALLPAGGIFYGSVIEGNYEQSGYEANSAGHKMYVYYYQESFLEAQLQQNNFETVRFFRKKLPKADGTTSTHLIFIARKTSAA</sequence>
<protein>
    <submittedName>
        <fullName evidence="4">Class I SAM-dependent methyltransferase</fullName>
    </submittedName>
</protein>
<keyword evidence="5" id="KW-1185">Reference proteome</keyword>
<gene>
    <name evidence="4" type="ORF">I5M27_09620</name>
</gene>
<proteinExistence type="predicted"/>
<dbReference type="PANTHER" id="PTHR43861">
    <property type="entry name" value="TRANS-ACONITATE 2-METHYLTRANSFERASE-RELATED"/>
    <property type="match status" value="1"/>
</dbReference>
<evidence type="ECO:0000313" key="4">
    <source>
        <dbReference type="EMBL" id="MBK0403243.1"/>
    </source>
</evidence>
<dbReference type="Proteomes" id="UP000644147">
    <property type="component" value="Unassembled WGS sequence"/>
</dbReference>
<name>A0ABS1C1F7_9BACT</name>
<dbReference type="GO" id="GO:0032259">
    <property type="term" value="P:methylation"/>
    <property type="evidence" value="ECO:0007669"/>
    <property type="project" value="UniProtKB-KW"/>
</dbReference>
<keyword evidence="1 4" id="KW-0489">Methyltransferase</keyword>
<dbReference type="EMBL" id="JAEHFX010000004">
    <property type="protein sequence ID" value="MBK0403243.1"/>
    <property type="molecule type" value="Genomic_DNA"/>
</dbReference>
<feature type="domain" description="Methyltransferase" evidence="3">
    <location>
        <begin position="46"/>
        <end position="138"/>
    </location>
</feature>
<evidence type="ECO:0000259" key="3">
    <source>
        <dbReference type="Pfam" id="PF13649"/>
    </source>
</evidence>
<dbReference type="SUPFAM" id="SSF53335">
    <property type="entry name" value="S-adenosyl-L-methionine-dependent methyltransferases"/>
    <property type="match status" value="1"/>
</dbReference>
<accession>A0ABS1C1F7</accession>
<keyword evidence="2" id="KW-0808">Transferase</keyword>
<dbReference type="Gene3D" id="3.40.50.150">
    <property type="entry name" value="Vaccinia Virus protein VP39"/>
    <property type="match status" value="1"/>
</dbReference>
<dbReference type="InterPro" id="IPR029063">
    <property type="entry name" value="SAM-dependent_MTases_sf"/>
</dbReference>
<evidence type="ECO:0000313" key="5">
    <source>
        <dbReference type="Proteomes" id="UP000644147"/>
    </source>
</evidence>
<dbReference type="Pfam" id="PF13649">
    <property type="entry name" value="Methyltransf_25"/>
    <property type="match status" value="1"/>
</dbReference>
<comment type="caution">
    <text evidence="4">The sequence shown here is derived from an EMBL/GenBank/DDBJ whole genome shotgun (WGS) entry which is preliminary data.</text>
</comment>
<reference evidence="4 5" key="1">
    <citation type="submission" date="2020-12" db="EMBL/GenBank/DDBJ databases">
        <title>Bacterial novel species Adhaeribacter sp. BT258 isolated from soil.</title>
        <authorList>
            <person name="Jung H.-Y."/>
        </authorList>
    </citation>
    <scope>NUCLEOTIDE SEQUENCE [LARGE SCALE GENOMIC DNA]</scope>
    <source>
        <strain evidence="4 5">BT258</strain>
    </source>
</reference>
<evidence type="ECO:0000256" key="2">
    <source>
        <dbReference type="ARBA" id="ARBA00022679"/>
    </source>
</evidence>
<dbReference type="GO" id="GO:0008168">
    <property type="term" value="F:methyltransferase activity"/>
    <property type="evidence" value="ECO:0007669"/>
    <property type="project" value="UniProtKB-KW"/>
</dbReference>
<organism evidence="4 5">
    <name type="scientific">Adhaeribacter terrigena</name>
    <dbReference type="NCBI Taxonomy" id="2793070"/>
    <lineage>
        <taxon>Bacteria</taxon>
        <taxon>Pseudomonadati</taxon>
        <taxon>Bacteroidota</taxon>
        <taxon>Cytophagia</taxon>
        <taxon>Cytophagales</taxon>
        <taxon>Hymenobacteraceae</taxon>
        <taxon>Adhaeribacter</taxon>
    </lineage>
</organism>
<dbReference type="CDD" id="cd02440">
    <property type="entry name" value="AdoMet_MTases"/>
    <property type="match status" value="1"/>
</dbReference>
<dbReference type="PANTHER" id="PTHR43861:SF1">
    <property type="entry name" value="TRANS-ACONITATE 2-METHYLTRANSFERASE"/>
    <property type="match status" value="1"/>
</dbReference>